<dbReference type="Proteomes" id="UP000605013">
    <property type="component" value="Unassembled WGS sequence"/>
</dbReference>
<comment type="caution">
    <text evidence="1">The sequence shown here is derived from an EMBL/GenBank/DDBJ whole genome shotgun (WGS) entry which is preliminary data.</text>
</comment>
<evidence type="ECO:0008006" key="3">
    <source>
        <dbReference type="Google" id="ProtNLM"/>
    </source>
</evidence>
<reference evidence="1 2" key="1">
    <citation type="submission" date="2020-12" db="EMBL/GenBank/DDBJ databases">
        <title>Olleya sediminilitoris sp. nov., isolated from a tidal flat.</title>
        <authorList>
            <person name="Park S."/>
            <person name="Yoon J.-H."/>
        </authorList>
    </citation>
    <scope>NUCLEOTIDE SEQUENCE [LARGE SCALE GENOMIC DNA]</scope>
    <source>
        <strain evidence="1 2">YSTF-M6</strain>
    </source>
</reference>
<evidence type="ECO:0000313" key="1">
    <source>
        <dbReference type="EMBL" id="MBL7558481.1"/>
    </source>
</evidence>
<name>A0ABS1WH83_9FLAO</name>
<keyword evidence="2" id="KW-1185">Reference proteome</keyword>
<proteinExistence type="predicted"/>
<gene>
    <name evidence="1" type="ORF">JAO71_01600</name>
</gene>
<organism evidence="1 2">
    <name type="scientific">Olleya sediminilitoris</name>
    <dbReference type="NCBI Taxonomy" id="2795739"/>
    <lineage>
        <taxon>Bacteria</taxon>
        <taxon>Pseudomonadati</taxon>
        <taxon>Bacteroidota</taxon>
        <taxon>Flavobacteriia</taxon>
        <taxon>Flavobacteriales</taxon>
        <taxon>Flavobacteriaceae</taxon>
    </lineage>
</organism>
<dbReference type="EMBL" id="JAEMEF010000001">
    <property type="protein sequence ID" value="MBL7558481.1"/>
    <property type="molecule type" value="Genomic_DNA"/>
</dbReference>
<protein>
    <recommendedName>
        <fullName evidence="3">DUF4252 domain-containing protein</fullName>
    </recommendedName>
</protein>
<dbReference type="RefSeq" id="WP_116823773.1">
    <property type="nucleotide sequence ID" value="NZ_JAEMEF010000001.1"/>
</dbReference>
<evidence type="ECO:0000313" key="2">
    <source>
        <dbReference type="Proteomes" id="UP000605013"/>
    </source>
</evidence>
<sequence>MNKLIIALLLTVSVTFGQTKKEALRDATITSKATLSEDYKTVFKHTLPKVIELMGGEEAGIKLIEQTFDQMKSEGFVFEKADVIDVSEVVFEQDQYRCVVENFNQMKMSNMRIKSKSYLLGIYNDEAKFWYFIEAKQIKNKALLNMVLPDFETSLVIPEDDTKTETLSE</sequence>
<accession>A0ABS1WH83</accession>